<evidence type="ECO:0000313" key="3">
    <source>
        <dbReference type="EMBL" id="GEW17756.1"/>
    </source>
</evidence>
<sequence>MLKDVTNNSLSSRSKGVESNISNNLEPSKTLGSNVSTAPFSSLIDFRLSKLFSGTVRFGYDQIEKIIGLGDYQMGNVMISWVYYVEGLGHNLFFVGQFCDSNLEVAFRKHTCHIWDLEDVDLHKGSWASIYTLCLCEDLVKLKPKEDAGIFVGYAHAKKAYRIYNNRTRLIIETIYIDFDELRTIASEQFSLGPGPQLLTPRTLSSGLVPNPLSPTSYVPPIKKDWDILFKPMSDEYFNPLTCVSSLVPTVPTP</sequence>
<protein>
    <submittedName>
        <fullName evidence="3">Integrase, catalytic region, zinc finger, CCHC-type, peptidase aspartic, catalytic</fullName>
    </submittedName>
</protein>
<evidence type="ECO:0000256" key="1">
    <source>
        <dbReference type="SAM" id="MobiDB-lite"/>
    </source>
</evidence>
<gene>
    <name evidence="3" type="ORF">Tci_189732</name>
</gene>
<organism evidence="3">
    <name type="scientific">Tanacetum cinerariifolium</name>
    <name type="common">Dalmatian daisy</name>
    <name type="synonym">Chrysanthemum cinerariifolium</name>
    <dbReference type="NCBI Taxonomy" id="118510"/>
    <lineage>
        <taxon>Eukaryota</taxon>
        <taxon>Viridiplantae</taxon>
        <taxon>Streptophyta</taxon>
        <taxon>Embryophyta</taxon>
        <taxon>Tracheophyta</taxon>
        <taxon>Spermatophyta</taxon>
        <taxon>Magnoliopsida</taxon>
        <taxon>eudicotyledons</taxon>
        <taxon>Gunneridae</taxon>
        <taxon>Pentapetalae</taxon>
        <taxon>asterids</taxon>
        <taxon>campanulids</taxon>
        <taxon>Asterales</taxon>
        <taxon>Asteraceae</taxon>
        <taxon>Asteroideae</taxon>
        <taxon>Anthemideae</taxon>
        <taxon>Anthemidinae</taxon>
        <taxon>Tanacetum</taxon>
    </lineage>
</organism>
<evidence type="ECO:0000259" key="2">
    <source>
        <dbReference type="Pfam" id="PF25597"/>
    </source>
</evidence>
<comment type="caution">
    <text evidence="3">The sequence shown here is derived from an EMBL/GenBank/DDBJ whole genome shotgun (WGS) entry which is preliminary data.</text>
</comment>
<feature type="region of interest" description="Disordered" evidence="1">
    <location>
        <begin position="1"/>
        <end position="23"/>
    </location>
</feature>
<feature type="domain" description="Retroviral polymerase SH3-like" evidence="2">
    <location>
        <begin position="141"/>
        <end position="184"/>
    </location>
</feature>
<dbReference type="InterPro" id="IPR057670">
    <property type="entry name" value="SH3_retrovirus"/>
</dbReference>
<dbReference type="EMBL" id="BKCJ010048032">
    <property type="protein sequence ID" value="GEW17756.1"/>
    <property type="molecule type" value="Genomic_DNA"/>
</dbReference>
<dbReference type="Pfam" id="PF25597">
    <property type="entry name" value="SH3_retrovirus"/>
    <property type="match status" value="1"/>
</dbReference>
<dbReference type="AlphaFoldDB" id="A0A699GTQ7"/>
<name>A0A699GTQ7_TANCI</name>
<reference evidence="3" key="1">
    <citation type="journal article" date="2019" name="Sci. Rep.">
        <title>Draft genome of Tanacetum cinerariifolium, the natural source of mosquito coil.</title>
        <authorList>
            <person name="Yamashiro T."/>
            <person name="Shiraishi A."/>
            <person name="Satake H."/>
            <person name="Nakayama K."/>
        </authorList>
    </citation>
    <scope>NUCLEOTIDE SEQUENCE</scope>
</reference>
<accession>A0A699GTQ7</accession>
<proteinExistence type="predicted"/>